<sequence>MKTKGMKLILSVVCVAVVFLSVNVEAKKRCRPLLEKLQNIQALQRSGYGLKKGQSLRAREDKARDKWWQCERSSSFKTKSKSKKKRSKAQGSSNKAKVIYKKSRSKKTKNVAAPFASKQRIEVKSKYPREKQFAWLHFYQRPERCHQPKSLTTFAFCSEDRLMQQAEFEHQYVEPAATD</sequence>
<reference evidence="2 3" key="1">
    <citation type="journal article" date="2019" name="Int. J. Syst. Evol. Microbiol.">
        <title>The Global Catalogue of Microorganisms (GCM) 10K type strain sequencing project: providing services to taxonomists for standard genome sequencing and annotation.</title>
        <authorList>
            <consortium name="The Broad Institute Genomics Platform"/>
            <consortium name="The Broad Institute Genome Sequencing Center for Infectious Disease"/>
            <person name="Wu L."/>
            <person name="Ma J."/>
        </authorList>
    </citation>
    <scope>NUCLEOTIDE SEQUENCE [LARGE SCALE GENOMIC DNA]</scope>
    <source>
        <strain evidence="2 3">JCM 15608</strain>
    </source>
</reference>
<evidence type="ECO:0000256" key="1">
    <source>
        <dbReference type="SAM" id="MobiDB-lite"/>
    </source>
</evidence>
<feature type="compositionally biased region" description="Basic residues" evidence="1">
    <location>
        <begin position="78"/>
        <end position="88"/>
    </location>
</feature>
<comment type="caution">
    <text evidence="2">The sequence shown here is derived from an EMBL/GenBank/DDBJ whole genome shotgun (WGS) entry which is preliminary data.</text>
</comment>
<proteinExistence type="predicted"/>
<feature type="region of interest" description="Disordered" evidence="1">
    <location>
        <begin position="73"/>
        <end position="104"/>
    </location>
</feature>
<organism evidence="2 3">
    <name type="scientific">Colwellia asteriadis</name>
    <dbReference type="NCBI Taxonomy" id="517723"/>
    <lineage>
        <taxon>Bacteria</taxon>
        <taxon>Pseudomonadati</taxon>
        <taxon>Pseudomonadota</taxon>
        <taxon>Gammaproteobacteria</taxon>
        <taxon>Alteromonadales</taxon>
        <taxon>Colwelliaceae</taxon>
        <taxon>Colwellia</taxon>
    </lineage>
</organism>
<evidence type="ECO:0008006" key="4">
    <source>
        <dbReference type="Google" id="ProtNLM"/>
    </source>
</evidence>
<evidence type="ECO:0000313" key="2">
    <source>
        <dbReference type="EMBL" id="GAA0814763.1"/>
    </source>
</evidence>
<gene>
    <name evidence="2" type="ORF">GCM10009111_12110</name>
</gene>
<dbReference type="EMBL" id="BAAAFA010000003">
    <property type="protein sequence ID" value="GAA0814763.1"/>
    <property type="molecule type" value="Genomic_DNA"/>
</dbReference>
<accession>A0ABN1L580</accession>
<dbReference type="Proteomes" id="UP001500021">
    <property type="component" value="Unassembled WGS sequence"/>
</dbReference>
<protein>
    <recommendedName>
        <fullName evidence="4">Secreted protein</fullName>
    </recommendedName>
</protein>
<name>A0ABN1L580_9GAMM</name>
<keyword evidence="3" id="KW-1185">Reference proteome</keyword>
<evidence type="ECO:0000313" key="3">
    <source>
        <dbReference type="Proteomes" id="UP001500021"/>
    </source>
</evidence>